<organism evidence="3">
    <name type="scientific">Oryza punctata</name>
    <name type="common">Red rice</name>
    <dbReference type="NCBI Taxonomy" id="4537"/>
    <lineage>
        <taxon>Eukaryota</taxon>
        <taxon>Viridiplantae</taxon>
        <taxon>Streptophyta</taxon>
        <taxon>Embryophyta</taxon>
        <taxon>Tracheophyta</taxon>
        <taxon>Spermatophyta</taxon>
        <taxon>Magnoliopsida</taxon>
        <taxon>Liliopsida</taxon>
        <taxon>Poales</taxon>
        <taxon>Poaceae</taxon>
        <taxon>BOP clade</taxon>
        <taxon>Oryzoideae</taxon>
        <taxon>Oryzeae</taxon>
        <taxon>Oryzinae</taxon>
        <taxon>Oryza</taxon>
    </lineage>
</organism>
<dbReference type="EnsemblPlants" id="OPUNC11G11870.1">
    <property type="protein sequence ID" value="OPUNC11G11870.1"/>
    <property type="gene ID" value="OPUNC11G11870"/>
</dbReference>
<feature type="transmembrane region" description="Helical" evidence="1">
    <location>
        <begin position="177"/>
        <end position="194"/>
    </location>
</feature>
<dbReference type="Proteomes" id="UP000026962">
    <property type="component" value="Chromosome 11"/>
</dbReference>
<reference evidence="3" key="2">
    <citation type="submission" date="2018-05" db="EMBL/GenBank/DDBJ databases">
        <title>OpunRS2 (Oryza punctata Reference Sequence Version 2).</title>
        <authorList>
            <person name="Zhang J."/>
            <person name="Kudrna D."/>
            <person name="Lee S."/>
            <person name="Talag J."/>
            <person name="Welchert J."/>
            <person name="Wing R.A."/>
        </authorList>
    </citation>
    <scope>NUCLEOTIDE SEQUENCE [LARGE SCALE GENOMIC DNA]</scope>
</reference>
<feature type="transmembrane region" description="Helical" evidence="1">
    <location>
        <begin position="55"/>
        <end position="80"/>
    </location>
</feature>
<feature type="transmembrane region" description="Helical" evidence="1">
    <location>
        <begin position="25"/>
        <end position="43"/>
    </location>
</feature>
<protein>
    <recommendedName>
        <fullName evidence="2">DUF4220 domain-containing protein</fullName>
    </recommendedName>
</protein>
<dbReference type="AlphaFoldDB" id="A0A0E0MFL2"/>
<sequence>MPICSDEALDLMSKRITQAMQRSNGLMIVNAILMAVVVGIGAYAPRYRYHPFVRFLFLGAATLFLPIVSAVAGTIGSQYFNSDIFNFTLVVSLCQPSMHIILVLVWTGLVVTIGINISITVAADSREGTSAGFPTDLLLKAVWTAYLILSTTSTQFFTSSKNFLGHAFDTMKINRHLNIIFLPIYGLTFSKLVLRYYALHVAQRSVAFGRNPSLIQGHMAHLDLVESRNAEQIDEHTSPPALVVKGEDAAKVEKKPHGYSFKSIDSGRVVTIDSVWKLDDIVLRSEPKDLCLSFALFKLLRCRFAKCTVLEAGFMKVQKFFRYTYLQGDDYERVFRVIADELSFIHDYYYSSLPVSYSRRLLPFIYTLLSLCSICYSSYMFVFLSQPIDKIARLGNGAKGQSQAQCLVFCPNQKNKAIGNGMKEIIVGSKYFDTVPVYLVLALLMLSEMRDIVFYICSNWTKVALFCNYITHTSWQQSPMVQRCIGFVLKYCSCKMMNNSGYKMSQRSILVFRRRCLFPWRSYQRKMKVPSVVKAAIFEAFKDQTIVQEEGLKKIWPPIFPIPSFISTATNSDDTNSISAYDSKGTANIILVWHIATCIFEVRHPQQSDARIAAAHLSRYCAYLVSCHPELLPGDNEWCKSLYKAVKKDADRVLVGCAAQSTPEADYQLLVDLLKEKSKHKVLKRGATLGQELVESNTGWKKLEGFWSKMILYLAPSENLDGHKEAIARGGELITLLWAMLAHDGIVGRPDAAGFTSASGDFV</sequence>
<dbReference type="InterPro" id="IPR007658">
    <property type="entry name" value="DUF594"/>
</dbReference>
<evidence type="ECO:0000259" key="2">
    <source>
        <dbReference type="Pfam" id="PF13968"/>
    </source>
</evidence>
<keyword evidence="4" id="KW-1185">Reference proteome</keyword>
<dbReference type="OMA" id="YCLFVII"/>
<feature type="domain" description="DUF4220" evidence="2">
    <location>
        <begin position="137"/>
        <end position="508"/>
    </location>
</feature>
<dbReference type="Gramene" id="OPUNC11G11870.1">
    <property type="protein sequence ID" value="OPUNC11G11870.1"/>
    <property type="gene ID" value="OPUNC11G11870"/>
</dbReference>
<dbReference type="InterPro" id="IPR025315">
    <property type="entry name" value="DUF4220"/>
</dbReference>
<name>A0A0E0MFL2_ORYPU</name>
<feature type="transmembrane region" description="Helical" evidence="1">
    <location>
        <begin position="361"/>
        <end position="384"/>
    </location>
</feature>
<evidence type="ECO:0000313" key="4">
    <source>
        <dbReference type="Proteomes" id="UP000026962"/>
    </source>
</evidence>
<keyword evidence="1" id="KW-0472">Membrane</keyword>
<dbReference type="eggNOG" id="ENOG502QSWW">
    <property type="taxonomic scope" value="Eukaryota"/>
</dbReference>
<accession>A0A0E0MFL2</accession>
<proteinExistence type="predicted"/>
<feature type="transmembrane region" description="Helical" evidence="1">
    <location>
        <begin position="137"/>
        <end position="157"/>
    </location>
</feature>
<keyword evidence="1" id="KW-1133">Transmembrane helix</keyword>
<reference evidence="3" key="1">
    <citation type="submission" date="2015-04" db="UniProtKB">
        <authorList>
            <consortium name="EnsemblPlants"/>
        </authorList>
    </citation>
    <scope>IDENTIFICATION</scope>
</reference>
<evidence type="ECO:0000256" key="1">
    <source>
        <dbReference type="SAM" id="Phobius"/>
    </source>
</evidence>
<dbReference type="PANTHER" id="PTHR31325">
    <property type="entry name" value="OS01G0798800 PROTEIN-RELATED"/>
    <property type="match status" value="1"/>
</dbReference>
<keyword evidence="1" id="KW-0812">Transmembrane</keyword>
<dbReference type="Pfam" id="PF13968">
    <property type="entry name" value="DUF4220"/>
    <property type="match status" value="1"/>
</dbReference>
<dbReference type="Pfam" id="PF04578">
    <property type="entry name" value="DUF594"/>
    <property type="match status" value="1"/>
</dbReference>
<dbReference type="HOGENOM" id="CLU_008762_0_0_1"/>
<dbReference type="STRING" id="4537.A0A0E0MFL2"/>
<feature type="transmembrane region" description="Helical" evidence="1">
    <location>
        <begin position="100"/>
        <end position="125"/>
    </location>
</feature>
<evidence type="ECO:0000313" key="3">
    <source>
        <dbReference type="EnsemblPlants" id="OPUNC11G11870.1"/>
    </source>
</evidence>